<dbReference type="GO" id="GO:0005524">
    <property type="term" value="F:ATP binding"/>
    <property type="evidence" value="ECO:0007669"/>
    <property type="project" value="UniProtKB-KW"/>
</dbReference>
<gene>
    <name evidence="9" type="ORF">METZ01_LOCUS274466</name>
</gene>
<feature type="non-terminal residue" evidence="9">
    <location>
        <position position="70"/>
    </location>
</feature>
<sequence length="70" mass="7774">MMRLGIYGGTFNPIHSGHLIIAQTACSQCKLNQLLFVPSARPPHKHHSPLIAPEHRYAMAALATQDNPRF</sequence>
<reference evidence="9" key="1">
    <citation type="submission" date="2018-05" db="EMBL/GenBank/DDBJ databases">
        <authorList>
            <person name="Lanie J.A."/>
            <person name="Ng W.-L."/>
            <person name="Kazmierczak K.M."/>
            <person name="Andrzejewski T.M."/>
            <person name="Davidsen T.M."/>
            <person name="Wayne K.J."/>
            <person name="Tettelin H."/>
            <person name="Glass J.I."/>
            <person name="Rusch D."/>
            <person name="Podicherti R."/>
            <person name="Tsui H.-C.T."/>
            <person name="Winkler M.E."/>
        </authorList>
    </citation>
    <scope>NUCLEOTIDE SEQUENCE</scope>
</reference>
<evidence type="ECO:0000256" key="3">
    <source>
        <dbReference type="ARBA" id="ARBA00022679"/>
    </source>
</evidence>
<keyword evidence="3" id="KW-0808">Transferase</keyword>
<name>A0A382KE13_9ZZZZ</name>
<keyword evidence="4" id="KW-0548">Nucleotidyltransferase</keyword>
<evidence type="ECO:0000256" key="1">
    <source>
        <dbReference type="ARBA" id="ARBA00004790"/>
    </source>
</evidence>
<dbReference type="Pfam" id="PF01467">
    <property type="entry name" value="CTP_transf_like"/>
    <property type="match status" value="1"/>
</dbReference>
<accession>A0A382KE13</accession>
<dbReference type="InterPro" id="IPR004821">
    <property type="entry name" value="Cyt_trans-like"/>
</dbReference>
<dbReference type="AlphaFoldDB" id="A0A382KE13"/>
<evidence type="ECO:0000256" key="7">
    <source>
        <dbReference type="ARBA" id="ARBA00023027"/>
    </source>
</evidence>
<evidence type="ECO:0000256" key="5">
    <source>
        <dbReference type="ARBA" id="ARBA00022741"/>
    </source>
</evidence>
<dbReference type="PANTHER" id="PTHR39321">
    <property type="entry name" value="NICOTINATE-NUCLEOTIDE ADENYLYLTRANSFERASE-RELATED"/>
    <property type="match status" value="1"/>
</dbReference>
<evidence type="ECO:0000256" key="4">
    <source>
        <dbReference type="ARBA" id="ARBA00022695"/>
    </source>
</evidence>
<keyword evidence="7" id="KW-0520">NAD</keyword>
<feature type="domain" description="Cytidyltransferase-like" evidence="8">
    <location>
        <begin position="6"/>
        <end position="68"/>
    </location>
</feature>
<evidence type="ECO:0000256" key="2">
    <source>
        <dbReference type="ARBA" id="ARBA00022642"/>
    </source>
</evidence>
<dbReference type="InterPro" id="IPR005248">
    <property type="entry name" value="NadD/NMNAT"/>
</dbReference>
<dbReference type="NCBIfam" id="TIGR00125">
    <property type="entry name" value="cyt_tran_rel"/>
    <property type="match status" value="1"/>
</dbReference>
<dbReference type="SUPFAM" id="SSF52374">
    <property type="entry name" value="Nucleotidylyl transferase"/>
    <property type="match status" value="1"/>
</dbReference>
<evidence type="ECO:0000313" key="9">
    <source>
        <dbReference type="EMBL" id="SVC21612.1"/>
    </source>
</evidence>
<proteinExistence type="predicted"/>
<dbReference type="Gene3D" id="3.40.50.620">
    <property type="entry name" value="HUPs"/>
    <property type="match status" value="1"/>
</dbReference>
<dbReference type="GO" id="GO:0009435">
    <property type="term" value="P:NAD+ biosynthetic process"/>
    <property type="evidence" value="ECO:0007669"/>
    <property type="project" value="InterPro"/>
</dbReference>
<dbReference type="GO" id="GO:0070566">
    <property type="term" value="F:adenylyltransferase activity"/>
    <property type="evidence" value="ECO:0007669"/>
    <property type="project" value="UniProtKB-ARBA"/>
</dbReference>
<evidence type="ECO:0000259" key="8">
    <source>
        <dbReference type="Pfam" id="PF01467"/>
    </source>
</evidence>
<evidence type="ECO:0000256" key="6">
    <source>
        <dbReference type="ARBA" id="ARBA00022840"/>
    </source>
</evidence>
<keyword evidence="2" id="KW-0662">Pyridine nucleotide biosynthesis</keyword>
<keyword evidence="5" id="KW-0547">Nucleotide-binding</keyword>
<dbReference type="InterPro" id="IPR014729">
    <property type="entry name" value="Rossmann-like_a/b/a_fold"/>
</dbReference>
<protein>
    <recommendedName>
        <fullName evidence="8">Cytidyltransferase-like domain-containing protein</fullName>
    </recommendedName>
</protein>
<keyword evidence="6" id="KW-0067">ATP-binding</keyword>
<dbReference type="PANTHER" id="PTHR39321:SF3">
    <property type="entry name" value="PHOSPHOPANTETHEINE ADENYLYLTRANSFERASE"/>
    <property type="match status" value="1"/>
</dbReference>
<comment type="pathway">
    <text evidence="1">Cofactor biosynthesis; NAD(+) biosynthesis.</text>
</comment>
<dbReference type="EMBL" id="UINC01079529">
    <property type="protein sequence ID" value="SVC21612.1"/>
    <property type="molecule type" value="Genomic_DNA"/>
</dbReference>
<organism evidence="9">
    <name type="scientific">marine metagenome</name>
    <dbReference type="NCBI Taxonomy" id="408172"/>
    <lineage>
        <taxon>unclassified sequences</taxon>
        <taxon>metagenomes</taxon>
        <taxon>ecological metagenomes</taxon>
    </lineage>
</organism>